<dbReference type="Proteomes" id="UP000028302">
    <property type="component" value="Unassembled WGS sequence"/>
</dbReference>
<evidence type="ECO:0000313" key="2">
    <source>
        <dbReference type="EMBL" id="KEZ76202.1"/>
    </source>
</evidence>
<gene>
    <name evidence="2" type="ORF">C41B8_16074</name>
</gene>
<feature type="transmembrane region" description="Helical" evidence="1">
    <location>
        <begin position="38"/>
        <end position="57"/>
    </location>
</feature>
<proteinExistence type="predicted"/>
<feature type="transmembrane region" description="Helical" evidence="1">
    <location>
        <begin position="85"/>
        <end position="110"/>
    </location>
</feature>
<organism evidence="2 3">
    <name type="scientific">Salinisphaera hydrothermalis (strain C41B8)</name>
    <dbReference type="NCBI Taxonomy" id="1304275"/>
    <lineage>
        <taxon>Bacteria</taxon>
        <taxon>Pseudomonadati</taxon>
        <taxon>Pseudomonadota</taxon>
        <taxon>Gammaproteobacteria</taxon>
        <taxon>Salinisphaerales</taxon>
        <taxon>Salinisphaeraceae</taxon>
        <taxon>Salinisphaera</taxon>
    </lineage>
</organism>
<dbReference type="STRING" id="1304275.C41B8_16074"/>
<dbReference type="AlphaFoldDB" id="A0A084IHL8"/>
<dbReference type="eggNOG" id="ENOG5033CMA">
    <property type="taxonomic scope" value="Bacteria"/>
</dbReference>
<comment type="caution">
    <text evidence="2">The sequence shown here is derived from an EMBL/GenBank/DDBJ whole genome shotgun (WGS) entry which is preliminary data.</text>
</comment>
<protein>
    <submittedName>
        <fullName evidence="2">Uncharacterized protein</fullName>
    </submittedName>
</protein>
<accession>A0A084IHL8</accession>
<evidence type="ECO:0000313" key="3">
    <source>
        <dbReference type="Proteomes" id="UP000028302"/>
    </source>
</evidence>
<keyword evidence="1" id="KW-0812">Transmembrane</keyword>
<keyword evidence="1" id="KW-0472">Membrane</keyword>
<keyword evidence="3" id="KW-1185">Reference proteome</keyword>
<dbReference type="EMBL" id="APNK01000036">
    <property type="protein sequence ID" value="KEZ76202.1"/>
    <property type="molecule type" value="Genomic_DNA"/>
</dbReference>
<sequence>MYLNSALLIAGAVVVGYVFAARLLWLRYRLRLTQGYHTFLFTAASSVVPLALAGFVVSRPGIECRLGHLVVRLLGPASLHFSPQAISILVLMLVALFLAATVPVLVHHLARLLLGKSMKQLKLNAMYLAEPAPTLSGLQFSSYHYAIPMAVTLSDRKVYVGYPADISSSMYSAYGSEIHLIPLISGYRDPTTLDFIATTSYKTVMDKVAESPGRHVNARMFTISIPEREVVHAHLYDPELAPIFAEHTDRSESD</sequence>
<dbReference type="RefSeq" id="WP_037340515.1">
    <property type="nucleotide sequence ID" value="NZ_APNK01000036.1"/>
</dbReference>
<evidence type="ECO:0000256" key="1">
    <source>
        <dbReference type="SAM" id="Phobius"/>
    </source>
</evidence>
<dbReference type="OrthoDB" id="5875988at2"/>
<name>A0A084IHL8_SALHC</name>
<keyword evidence="1" id="KW-1133">Transmembrane helix</keyword>
<feature type="transmembrane region" description="Helical" evidence="1">
    <location>
        <begin position="6"/>
        <end position="26"/>
    </location>
</feature>
<reference evidence="2 3" key="1">
    <citation type="submission" date="2013-03" db="EMBL/GenBank/DDBJ databases">
        <title>Salinisphaera hydrothermalis C41B8 Genome Sequencing.</title>
        <authorList>
            <person name="Li C."/>
            <person name="Lai Q."/>
            <person name="Shao Z."/>
        </authorList>
    </citation>
    <scope>NUCLEOTIDE SEQUENCE [LARGE SCALE GENOMIC DNA]</scope>
    <source>
        <strain evidence="2 3">C41B8</strain>
    </source>
</reference>